<dbReference type="SMART" id="SM01065">
    <property type="entry name" value="CBM_2"/>
    <property type="match status" value="1"/>
</dbReference>
<evidence type="ECO:0000256" key="1">
    <source>
        <dbReference type="SAM" id="MobiDB-lite"/>
    </source>
</evidence>
<dbReference type="PANTHER" id="PTHR15048:SF0">
    <property type="entry name" value="STARCH-BINDING DOMAIN-CONTAINING PROTEIN 1"/>
    <property type="match status" value="1"/>
</dbReference>
<accession>A0A0C9RWQ1</accession>
<dbReference type="PROSITE" id="PS51166">
    <property type="entry name" value="CBM20"/>
    <property type="match status" value="1"/>
</dbReference>
<name>A0A0C9RWQ1_9CONI</name>
<protein>
    <submittedName>
        <fullName evidence="3">TSA: Wollemia nobilis Ref_Wollemi_Transcript_8199_1649 transcribed RNA sequence</fullName>
    </submittedName>
</protein>
<dbReference type="GO" id="GO:2001070">
    <property type="term" value="F:starch binding"/>
    <property type="evidence" value="ECO:0007669"/>
    <property type="project" value="InterPro"/>
</dbReference>
<feature type="domain" description="CBM20" evidence="2">
    <location>
        <begin position="68"/>
        <end position="171"/>
    </location>
</feature>
<proteinExistence type="predicted"/>
<evidence type="ECO:0000259" key="2">
    <source>
        <dbReference type="PROSITE" id="PS51166"/>
    </source>
</evidence>
<dbReference type="CDD" id="cd05467">
    <property type="entry name" value="CBM20"/>
    <property type="match status" value="1"/>
</dbReference>
<dbReference type="InterPro" id="IPR002044">
    <property type="entry name" value="CBM20"/>
</dbReference>
<dbReference type="AlphaFoldDB" id="A0A0C9RWQ1"/>
<dbReference type="GO" id="GO:0016020">
    <property type="term" value="C:membrane"/>
    <property type="evidence" value="ECO:0007669"/>
    <property type="project" value="TreeGrafter"/>
</dbReference>
<dbReference type="Gene3D" id="2.60.40.10">
    <property type="entry name" value="Immunoglobulins"/>
    <property type="match status" value="1"/>
</dbReference>
<dbReference type="Pfam" id="PF00686">
    <property type="entry name" value="CBM_20"/>
    <property type="match status" value="1"/>
</dbReference>
<dbReference type="InterPro" id="IPR013783">
    <property type="entry name" value="Ig-like_fold"/>
</dbReference>
<organism evidence="3">
    <name type="scientific">Wollemia nobilis</name>
    <dbReference type="NCBI Taxonomy" id="56998"/>
    <lineage>
        <taxon>Eukaryota</taxon>
        <taxon>Viridiplantae</taxon>
        <taxon>Streptophyta</taxon>
        <taxon>Embryophyta</taxon>
        <taxon>Tracheophyta</taxon>
        <taxon>Spermatophyta</taxon>
        <taxon>Pinopsida</taxon>
        <taxon>Pinidae</taxon>
        <taxon>Conifers II</taxon>
        <taxon>Araucariales</taxon>
        <taxon>Araucariaceae</taxon>
        <taxon>Wollemia</taxon>
    </lineage>
</organism>
<dbReference type="EMBL" id="GCHU01008148">
    <property type="protein sequence ID" value="JAG88399.1"/>
    <property type="molecule type" value="Transcribed_RNA"/>
</dbReference>
<evidence type="ECO:0000313" key="3">
    <source>
        <dbReference type="EMBL" id="JAG88399.1"/>
    </source>
</evidence>
<feature type="region of interest" description="Disordered" evidence="1">
    <location>
        <begin position="329"/>
        <end position="353"/>
    </location>
</feature>
<reference evidence="3" key="1">
    <citation type="submission" date="2015-02" db="EMBL/GenBank/DDBJ databases">
        <title>A transcriptome of Wollemia nobilis - a relic of Gondwana.</title>
        <authorList>
            <person name="Chia J.Y."/>
            <person name="Leong Y.S."/>
            <person name="Abdul Karim S."/>
            <person name="Wan Azmi N."/>
            <person name="Hercus R."/>
            <person name="Croft L."/>
        </authorList>
    </citation>
    <scope>NUCLEOTIDE SEQUENCE</scope>
    <source>
        <strain evidence="3">MaeBrown</strain>
        <tissue evidence="3">Leaf</tissue>
    </source>
</reference>
<sequence length="383" mass="41670">MEAFAPARKFHSIVRLTQPQPKSKPTPKPHSMFSNETPLIPLKLCCPKQTWPQSYACFCFNSDNAPVMGTHRTVRVKLILHKECQFGEEFSAVGEDEILGSWDPQSAIPMTWAPGHTWTTPSLDLPVGRRVCFKFILRDREGGILWQPGPDRVFHTWETRGTILVAQDWDEFDFQTIIDEETGEERQEEIAESGGDVIGGGGECSAVGDVPVLVSGLTTRADGDGSCSAVGEGPVLVPGLTTVADADGDCAEKEEVGWASHSPVAIMAAEEEEEEKEDGRSLYVENGYAFSNNHASCSGEEKALTSSNATDASVVCEEVISTSGSMELVENEDSAASSESSHNEGEDSDSVICEPDNSVLQKDFEWGRNALSKLIWSLGLKHE</sequence>
<dbReference type="SUPFAM" id="SSF49452">
    <property type="entry name" value="Starch-binding domain-like"/>
    <property type="match status" value="1"/>
</dbReference>
<dbReference type="InterPro" id="IPR013784">
    <property type="entry name" value="Carb-bd-like_fold"/>
</dbReference>
<dbReference type="PANTHER" id="PTHR15048">
    <property type="entry name" value="STARCH-BINDING DOMAIN-CONTAINING PROTEIN 1"/>
    <property type="match status" value="1"/>
</dbReference>